<gene>
    <name evidence="3" type="ORF">TrCOL_g361</name>
</gene>
<keyword evidence="1" id="KW-0175">Coiled coil</keyword>
<dbReference type="EMBL" id="BRYA01000221">
    <property type="protein sequence ID" value="GMI44642.1"/>
    <property type="molecule type" value="Genomic_DNA"/>
</dbReference>
<protein>
    <submittedName>
        <fullName evidence="3">Uncharacterized protein</fullName>
    </submittedName>
</protein>
<keyword evidence="4" id="KW-1185">Reference proteome</keyword>
<feature type="compositionally biased region" description="Basic and acidic residues" evidence="2">
    <location>
        <begin position="190"/>
        <end position="199"/>
    </location>
</feature>
<feature type="region of interest" description="Disordered" evidence="2">
    <location>
        <begin position="1209"/>
        <end position="1278"/>
    </location>
</feature>
<evidence type="ECO:0000313" key="3">
    <source>
        <dbReference type="EMBL" id="GMI44642.1"/>
    </source>
</evidence>
<feature type="compositionally biased region" description="Gly residues" evidence="2">
    <location>
        <begin position="1076"/>
        <end position="1091"/>
    </location>
</feature>
<feature type="coiled-coil region" evidence="1">
    <location>
        <begin position="757"/>
        <end position="805"/>
    </location>
</feature>
<feature type="compositionally biased region" description="Basic and acidic residues" evidence="2">
    <location>
        <begin position="1160"/>
        <end position="1170"/>
    </location>
</feature>
<name>A0A9W7GIJ1_9STRA</name>
<dbReference type="OrthoDB" id="10255522at2759"/>
<evidence type="ECO:0000256" key="2">
    <source>
        <dbReference type="SAM" id="MobiDB-lite"/>
    </source>
</evidence>
<feature type="coiled-coil region" evidence="1">
    <location>
        <begin position="948"/>
        <end position="1049"/>
    </location>
</feature>
<proteinExistence type="predicted"/>
<feature type="coiled-coil region" evidence="1">
    <location>
        <begin position="425"/>
        <end position="629"/>
    </location>
</feature>
<feature type="compositionally biased region" description="Polar residues" evidence="2">
    <location>
        <begin position="1171"/>
        <end position="1186"/>
    </location>
</feature>
<feature type="compositionally biased region" description="Polar residues" evidence="2">
    <location>
        <begin position="1239"/>
        <end position="1251"/>
    </location>
</feature>
<feature type="coiled-coil region" evidence="1">
    <location>
        <begin position="52"/>
        <end position="89"/>
    </location>
</feature>
<comment type="caution">
    <text evidence="3">The sequence shown here is derived from an EMBL/GenBank/DDBJ whole genome shotgun (WGS) entry which is preliminary data.</text>
</comment>
<accession>A0A9W7GIJ1</accession>
<sequence length="1278" mass="145228">MSDDSKLSMRDLLIPGNSDGAELIEQMSRKDELFSQIGDYISKVQAETGANAKTVEKKLKELDDTRKKLREAEQKVKEFRHKQNQSDAEVAQIRSYNESLRDDMEKLNSVVVAEKNLSSRQAQELSRWQESVMAMRSENNQLRNDSERADVLQQANEELNNELNNVRNNVDEERMQLRKSVSSLQSQLEESTKKESETSKHFWNLTEDTKQLKGEMETAKRERDTLKEKYSELEVQHRSIAEMSSAKEQTLIAELEQVRSTIDQAIIQASNQKEIQMREEFKEMLERMGGLQEAVEMHKDEIQSVEEDRNVYIHKLNKQKDETERVNDMLRQERKKSDQAALEIATLSQNLNSLNSTNKNANSAIEKSQEEITGLQEEVGKLRAELQIAKNQREEDSQLVAVAMSERDGIMNRYRSDAEQHRMTVESLRKSEQNAAQQVQQLVSQLENMKGQQEIMQNQIQQGSAATNAELENYKNVCDQLQKELEVRLEQLSQETERADENAREASAIRNEVKSKAEEMQEREKSWARSYTKEKERLQSQFATIQLRCSNLEQEKGDLLKEGESMQAELKEYRKEKEDALDKVRNLEKDLGEKERDMAKVKGEKIELLEELKAVNRREEETQANTAKREQGLLQELDDVKHQLKNTKKLSAGQVMEFQVQTEELMKQMMKKEGLLAGTKSNLDERNLLFDELEVQNAELKGRLEEVQASFLNEISEKKRDIERFKGSALMAAQEARKKGEELDAAKIELARIGGDSRSMRDGKREAESRAREAERQLRHLEEDLAKANDDCNRYRGKAVEMEDELGKLQLTLRETQILNVDLKDKNSKEGEILKQEMEKLNDIVRSQEEALEGSRRLVAENQTKYGQLTATSNATINGLMAELKATEEALVRERERMSHDTEVLRSQVIETERDMDSNIMKYKTTITALREESDRYRRAAYTLEAETNKLKVQLEGKKREVDRLAAEMEVAKDANRDNERRLAMQKDTVRAAERELERMRDSQREYETMKGANDSKLGAANVALKTTVEVKEEQIRKLERRLQWTEEENATKVSLLNKEKQGLMMELGLQSGGSPPRGGGHGGSPKGGGSPKHVVHAEEKYKKKKEKMEKNRAKGKGKDRGEGGGGVGVGGSPPNWKGFEDDLAEEPNWPPGGKVGAKAKVEGEGEKNTKWGQSAPQLQSVQDGSAGSVINKAADYLAKRRMREATRVANEGYEKDRVRAGKGGRGGEGGGDEENIGMNRQNVMMSQSTPDLGGLESEYNDGGEEGGGGGGTKFPPL</sequence>
<feature type="region of interest" description="Disordered" evidence="2">
    <location>
        <begin position="1068"/>
        <end position="1187"/>
    </location>
</feature>
<dbReference type="AlphaFoldDB" id="A0A9W7GIJ1"/>
<feature type="compositionally biased region" description="Gly residues" evidence="2">
    <location>
        <begin position="1266"/>
        <end position="1278"/>
    </location>
</feature>
<evidence type="ECO:0000313" key="4">
    <source>
        <dbReference type="Proteomes" id="UP001165065"/>
    </source>
</evidence>
<feature type="compositionally biased region" description="Basic and acidic residues" evidence="2">
    <location>
        <begin position="1096"/>
        <end position="1123"/>
    </location>
</feature>
<feature type="coiled-coil region" evidence="1">
    <location>
        <begin position="288"/>
        <end position="392"/>
    </location>
</feature>
<organism evidence="3 4">
    <name type="scientific">Triparma columacea</name>
    <dbReference type="NCBI Taxonomy" id="722753"/>
    <lineage>
        <taxon>Eukaryota</taxon>
        <taxon>Sar</taxon>
        <taxon>Stramenopiles</taxon>
        <taxon>Ochrophyta</taxon>
        <taxon>Bolidophyceae</taxon>
        <taxon>Parmales</taxon>
        <taxon>Triparmaceae</taxon>
        <taxon>Triparma</taxon>
    </lineage>
</organism>
<reference evidence="4" key="1">
    <citation type="journal article" date="2023" name="Commun. Biol.">
        <title>Genome analysis of Parmales, the sister group of diatoms, reveals the evolutionary specialization of diatoms from phago-mixotrophs to photoautotrophs.</title>
        <authorList>
            <person name="Ban H."/>
            <person name="Sato S."/>
            <person name="Yoshikawa S."/>
            <person name="Yamada K."/>
            <person name="Nakamura Y."/>
            <person name="Ichinomiya M."/>
            <person name="Sato N."/>
            <person name="Blanc-Mathieu R."/>
            <person name="Endo H."/>
            <person name="Kuwata A."/>
            <person name="Ogata H."/>
        </authorList>
    </citation>
    <scope>NUCLEOTIDE SEQUENCE [LARGE SCALE GENOMIC DNA]</scope>
</reference>
<dbReference type="Proteomes" id="UP001165065">
    <property type="component" value="Unassembled WGS sequence"/>
</dbReference>
<feature type="region of interest" description="Disordered" evidence="2">
    <location>
        <begin position="178"/>
        <end position="199"/>
    </location>
</feature>
<evidence type="ECO:0000256" key="1">
    <source>
        <dbReference type="SAM" id="Coils"/>
    </source>
</evidence>